<comment type="similarity">
    <text evidence="7">Belongs to the binding-protein-dependent transport system permease family.</text>
</comment>
<dbReference type="SUPFAM" id="SSF161098">
    <property type="entry name" value="MetI-like"/>
    <property type="match status" value="1"/>
</dbReference>
<sequence>MRKNPLLRHPWGLWIPLALAAALLAVVVLAGQLAPYDPNAQIFPVLSAPSPAHPAGTDQLGRDLLSRILVGLRTSLISTLVLVAAISLTGAAVGVACGWRGGWVDGLLMGISDLFLAFPGLVFALAIAALLGGGLQNAVLALAVVGWPKYARLARSQTLSLKQAGFLDAARLAGDTGWQMVRRHILPGIAGPVLVTALLDLGTMLMELAGLSFLGLGARPPAAELGSMMSGGRSLLQTHPWVILGPGAAIFLAVAVLNLLGDAVRDRLDPQNPADETGDIPNG</sequence>
<evidence type="ECO:0000256" key="1">
    <source>
        <dbReference type="ARBA" id="ARBA00004651"/>
    </source>
</evidence>
<organism evidence="9 10">
    <name type="scientific">Candidatus Anaerotruncus excrementipullorum</name>
    <dbReference type="NCBI Taxonomy" id="2838465"/>
    <lineage>
        <taxon>Bacteria</taxon>
        <taxon>Bacillati</taxon>
        <taxon>Bacillota</taxon>
        <taxon>Clostridia</taxon>
        <taxon>Eubacteriales</taxon>
        <taxon>Oscillospiraceae</taxon>
        <taxon>Anaerotruncus</taxon>
    </lineage>
</organism>
<reference evidence="9" key="2">
    <citation type="submission" date="2021-04" db="EMBL/GenBank/DDBJ databases">
        <authorList>
            <person name="Gilroy R."/>
        </authorList>
    </citation>
    <scope>NUCLEOTIDE SEQUENCE</scope>
    <source>
        <strain evidence="9">CHK188-5543</strain>
    </source>
</reference>
<dbReference type="EMBL" id="DXES01000171">
    <property type="protein sequence ID" value="HIX66171.1"/>
    <property type="molecule type" value="Genomic_DNA"/>
</dbReference>
<evidence type="ECO:0000256" key="2">
    <source>
        <dbReference type="ARBA" id="ARBA00022448"/>
    </source>
</evidence>
<evidence type="ECO:0000256" key="7">
    <source>
        <dbReference type="RuleBase" id="RU363032"/>
    </source>
</evidence>
<protein>
    <submittedName>
        <fullName evidence="9">ABC transporter permease</fullName>
    </submittedName>
</protein>
<proteinExistence type="inferred from homology"/>
<evidence type="ECO:0000313" key="10">
    <source>
        <dbReference type="Proteomes" id="UP000886800"/>
    </source>
</evidence>
<dbReference type="Gene3D" id="1.10.3720.10">
    <property type="entry name" value="MetI-like"/>
    <property type="match status" value="1"/>
</dbReference>
<dbReference type="PANTHER" id="PTHR43386">
    <property type="entry name" value="OLIGOPEPTIDE TRANSPORT SYSTEM PERMEASE PROTEIN APPC"/>
    <property type="match status" value="1"/>
</dbReference>
<name>A0A9D1WSB6_9FIRM</name>
<dbReference type="Proteomes" id="UP000886800">
    <property type="component" value="Unassembled WGS sequence"/>
</dbReference>
<gene>
    <name evidence="9" type="ORF">H9736_07980</name>
</gene>
<dbReference type="GO" id="GO:0055085">
    <property type="term" value="P:transmembrane transport"/>
    <property type="evidence" value="ECO:0007669"/>
    <property type="project" value="InterPro"/>
</dbReference>
<evidence type="ECO:0000256" key="3">
    <source>
        <dbReference type="ARBA" id="ARBA00022475"/>
    </source>
</evidence>
<comment type="caution">
    <text evidence="9">The sequence shown here is derived from an EMBL/GenBank/DDBJ whole genome shotgun (WGS) entry which is preliminary data.</text>
</comment>
<keyword evidence="4 7" id="KW-0812">Transmembrane</keyword>
<dbReference type="InterPro" id="IPR035906">
    <property type="entry name" value="MetI-like_sf"/>
</dbReference>
<dbReference type="InterPro" id="IPR050366">
    <property type="entry name" value="BP-dependent_transpt_permease"/>
</dbReference>
<keyword evidence="3" id="KW-1003">Cell membrane</keyword>
<feature type="transmembrane region" description="Helical" evidence="7">
    <location>
        <begin position="12"/>
        <end position="34"/>
    </location>
</feature>
<keyword evidence="2 7" id="KW-0813">Transport</keyword>
<evidence type="ECO:0000313" key="9">
    <source>
        <dbReference type="EMBL" id="HIX66171.1"/>
    </source>
</evidence>
<dbReference type="InterPro" id="IPR000515">
    <property type="entry name" value="MetI-like"/>
</dbReference>
<reference evidence="9" key="1">
    <citation type="journal article" date="2021" name="PeerJ">
        <title>Extensive microbial diversity within the chicken gut microbiome revealed by metagenomics and culture.</title>
        <authorList>
            <person name="Gilroy R."/>
            <person name="Ravi A."/>
            <person name="Getino M."/>
            <person name="Pursley I."/>
            <person name="Horton D.L."/>
            <person name="Alikhan N.F."/>
            <person name="Baker D."/>
            <person name="Gharbi K."/>
            <person name="Hall N."/>
            <person name="Watson M."/>
            <person name="Adriaenssens E.M."/>
            <person name="Foster-Nyarko E."/>
            <person name="Jarju S."/>
            <person name="Secka A."/>
            <person name="Antonio M."/>
            <person name="Oren A."/>
            <person name="Chaudhuri R.R."/>
            <person name="La Ragione R."/>
            <person name="Hildebrand F."/>
            <person name="Pallen M.J."/>
        </authorList>
    </citation>
    <scope>NUCLEOTIDE SEQUENCE</scope>
    <source>
        <strain evidence="9">CHK188-5543</strain>
    </source>
</reference>
<dbReference type="CDD" id="cd06261">
    <property type="entry name" value="TM_PBP2"/>
    <property type="match status" value="1"/>
</dbReference>
<feature type="transmembrane region" description="Helical" evidence="7">
    <location>
        <begin position="76"/>
        <end position="101"/>
    </location>
</feature>
<evidence type="ECO:0000259" key="8">
    <source>
        <dbReference type="PROSITE" id="PS50928"/>
    </source>
</evidence>
<feature type="transmembrane region" description="Helical" evidence="7">
    <location>
        <begin position="121"/>
        <end position="147"/>
    </location>
</feature>
<feature type="transmembrane region" description="Helical" evidence="7">
    <location>
        <begin position="189"/>
        <end position="218"/>
    </location>
</feature>
<evidence type="ECO:0000256" key="5">
    <source>
        <dbReference type="ARBA" id="ARBA00022989"/>
    </source>
</evidence>
<dbReference type="PANTHER" id="PTHR43386:SF25">
    <property type="entry name" value="PEPTIDE ABC TRANSPORTER PERMEASE PROTEIN"/>
    <property type="match status" value="1"/>
</dbReference>
<feature type="domain" description="ABC transmembrane type-1" evidence="8">
    <location>
        <begin position="76"/>
        <end position="261"/>
    </location>
</feature>
<evidence type="ECO:0000256" key="6">
    <source>
        <dbReference type="ARBA" id="ARBA00023136"/>
    </source>
</evidence>
<feature type="transmembrane region" description="Helical" evidence="7">
    <location>
        <begin position="238"/>
        <end position="260"/>
    </location>
</feature>
<accession>A0A9D1WSB6</accession>
<dbReference type="GO" id="GO:0005886">
    <property type="term" value="C:plasma membrane"/>
    <property type="evidence" value="ECO:0007669"/>
    <property type="project" value="UniProtKB-SubCell"/>
</dbReference>
<keyword evidence="5 7" id="KW-1133">Transmembrane helix</keyword>
<evidence type="ECO:0000256" key="4">
    <source>
        <dbReference type="ARBA" id="ARBA00022692"/>
    </source>
</evidence>
<dbReference type="PROSITE" id="PS50928">
    <property type="entry name" value="ABC_TM1"/>
    <property type="match status" value="1"/>
</dbReference>
<comment type="subcellular location">
    <subcellularLocation>
        <location evidence="1 7">Cell membrane</location>
        <topology evidence="1 7">Multi-pass membrane protein</topology>
    </subcellularLocation>
</comment>
<dbReference type="AlphaFoldDB" id="A0A9D1WSB6"/>
<dbReference type="Pfam" id="PF00528">
    <property type="entry name" value="BPD_transp_1"/>
    <property type="match status" value="1"/>
</dbReference>
<keyword evidence="6 7" id="KW-0472">Membrane</keyword>